<organism evidence="1 2">
    <name type="scientific">Araneus ventricosus</name>
    <name type="common">Orbweaver spider</name>
    <name type="synonym">Epeira ventricosa</name>
    <dbReference type="NCBI Taxonomy" id="182803"/>
    <lineage>
        <taxon>Eukaryota</taxon>
        <taxon>Metazoa</taxon>
        <taxon>Ecdysozoa</taxon>
        <taxon>Arthropoda</taxon>
        <taxon>Chelicerata</taxon>
        <taxon>Arachnida</taxon>
        <taxon>Araneae</taxon>
        <taxon>Araneomorphae</taxon>
        <taxon>Entelegynae</taxon>
        <taxon>Araneoidea</taxon>
        <taxon>Araneidae</taxon>
        <taxon>Araneus</taxon>
    </lineage>
</organism>
<sequence>MDPSDHIKIKIVQINLHHAIAAIKTLKERAKDQKIAIACVQELYEIEHRPVGIPGHCKLFCTTREKLKAGIIVFDPSLQAMKVFSASNVLGMTFNGAARSFCCYQSTVHPRRT</sequence>
<proteinExistence type="predicted"/>
<reference evidence="1 2" key="1">
    <citation type="journal article" date="2019" name="Sci. Rep.">
        <title>Orb-weaving spider Araneus ventricosus genome elucidates the spidroin gene catalogue.</title>
        <authorList>
            <person name="Kono N."/>
            <person name="Nakamura H."/>
            <person name="Ohtoshi R."/>
            <person name="Moran D.A.P."/>
            <person name="Shinohara A."/>
            <person name="Yoshida Y."/>
            <person name="Fujiwara M."/>
            <person name="Mori M."/>
            <person name="Tomita M."/>
            <person name="Arakawa K."/>
        </authorList>
    </citation>
    <scope>NUCLEOTIDE SEQUENCE [LARGE SCALE GENOMIC DNA]</scope>
</reference>
<dbReference type="AlphaFoldDB" id="A0A4Y2QY24"/>
<dbReference type="EMBL" id="BGPR01015122">
    <property type="protein sequence ID" value="GBN68080.1"/>
    <property type="molecule type" value="Genomic_DNA"/>
</dbReference>
<evidence type="ECO:0000313" key="2">
    <source>
        <dbReference type="Proteomes" id="UP000499080"/>
    </source>
</evidence>
<comment type="caution">
    <text evidence="1">The sequence shown here is derived from an EMBL/GenBank/DDBJ whole genome shotgun (WGS) entry which is preliminary data.</text>
</comment>
<evidence type="ECO:0000313" key="1">
    <source>
        <dbReference type="EMBL" id="GBN68080.1"/>
    </source>
</evidence>
<dbReference type="Gene3D" id="3.60.10.10">
    <property type="entry name" value="Endonuclease/exonuclease/phosphatase"/>
    <property type="match status" value="1"/>
</dbReference>
<gene>
    <name evidence="1" type="ORF">AVEN_275508_1</name>
</gene>
<evidence type="ECO:0008006" key="3">
    <source>
        <dbReference type="Google" id="ProtNLM"/>
    </source>
</evidence>
<dbReference type="InterPro" id="IPR036691">
    <property type="entry name" value="Endo/exonu/phosph_ase_sf"/>
</dbReference>
<accession>A0A4Y2QY24</accession>
<name>A0A4Y2QY24_ARAVE</name>
<protein>
    <recommendedName>
        <fullName evidence="3">Endonuclease/exonuclease/phosphatase domain-containing protein</fullName>
    </recommendedName>
</protein>
<dbReference type="OrthoDB" id="6437148at2759"/>
<dbReference type="Proteomes" id="UP000499080">
    <property type="component" value="Unassembled WGS sequence"/>
</dbReference>
<keyword evidence="2" id="KW-1185">Reference proteome</keyword>